<dbReference type="Gene3D" id="1.25.10.10">
    <property type="entry name" value="Leucine-rich Repeat Variant"/>
    <property type="match status" value="1"/>
</dbReference>
<evidence type="ECO:0000313" key="2">
    <source>
        <dbReference type="Proteomes" id="UP001458880"/>
    </source>
</evidence>
<accession>A0AAW1MC47</accession>
<organism evidence="1 2">
    <name type="scientific">Popillia japonica</name>
    <name type="common">Japanese beetle</name>
    <dbReference type="NCBI Taxonomy" id="7064"/>
    <lineage>
        <taxon>Eukaryota</taxon>
        <taxon>Metazoa</taxon>
        <taxon>Ecdysozoa</taxon>
        <taxon>Arthropoda</taxon>
        <taxon>Hexapoda</taxon>
        <taxon>Insecta</taxon>
        <taxon>Pterygota</taxon>
        <taxon>Neoptera</taxon>
        <taxon>Endopterygota</taxon>
        <taxon>Coleoptera</taxon>
        <taxon>Polyphaga</taxon>
        <taxon>Scarabaeiformia</taxon>
        <taxon>Scarabaeidae</taxon>
        <taxon>Rutelinae</taxon>
        <taxon>Popillia</taxon>
    </lineage>
</organism>
<reference evidence="1 2" key="2">
    <citation type="journal article" date="2024" name="BMC Genomics">
        <title>De novo assembly and annotation of Popillia japonica's genome with initial clues to its potential as an invasive pest.</title>
        <authorList>
            <person name="Cucini C."/>
            <person name="Boschi S."/>
            <person name="Funari R."/>
            <person name="Cardaioli E."/>
            <person name="Iannotti N."/>
            <person name="Marturano G."/>
            <person name="Paoli F."/>
            <person name="Bruttini M."/>
            <person name="Carapelli A."/>
            <person name="Frati F."/>
            <person name="Nardi F."/>
        </authorList>
    </citation>
    <scope>NUCLEOTIDE SEQUENCE [LARGE SCALE GENOMIC DNA]</scope>
    <source>
        <strain evidence="1">DMR45628</strain>
    </source>
</reference>
<reference evidence="1" key="1">
    <citation type="submission" date="2023-05" db="EMBL/GenBank/DDBJ databases">
        <authorList>
            <person name="Nardi F."/>
            <person name="Carapelli A."/>
            <person name="Cucini C."/>
        </authorList>
    </citation>
    <scope>NUCLEOTIDE SEQUENCE</scope>
    <source>
        <strain evidence="1">DMR45628</strain>
        <tissue evidence="1">Testes</tissue>
    </source>
</reference>
<evidence type="ECO:0000313" key="1">
    <source>
        <dbReference type="EMBL" id="KAK9745147.1"/>
    </source>
</evidence>
<dbReference type="Proteomes" id="UP001458880">
    <property type="component" value="Unassembled WGS sequence"/>
</dbReference>
<comment type="caution">
    <text evidence="1">The sequence shown here is derived from an EMBL/GenBank/DDBJ whole genome shotgun (WGS) entry which is preliminary data.</text>
</comment>
<dbReference type="InterPro" id="IPR011989">
    <property type="entry name" value="ARM-like"/>
</dbReference>
<name>A0AAW1MC47_POPJA</name>
<protein>
    <submittedName>
        <fullName evidence="1">Uncharacterized protein</fullName>
    </submittedName>
</protein>
<dbReference type="EMBL" id="JASPKY010000051">
    <property type="protein sequence ID" value="KAK9745147.1"/>
    <property type="molecule type" value="Genomic_DNA"/>
</dbReference>
<proteinExistence type="predicted"/>
<sequence>MRREIVEKLMNLGFIPVLISILAQKLQIENSPEAANVCKNPIHDLKNILKGIYEFSKDKEEYYEEVEYCQHLLNHLFPGWNN</sequence>
<dbReference type="AlphaFoldDB" id="A0AAW1MC47"/>
<gene>
    <name evidence="1" type="ORF">QE152_g7203</name>
</gene>
<keyword evidence="2" id="KW-1185">Reference proteome</keyword>
<dbReference type="EMBL" id="JASPKY010000051">
    <property type="protein sequence ID" value="KAK9745148.1"/>
    <property type="molecule type" value="Genomic_DNA"/>
</dbReference>